<accession>A0A4R3JEM7</accession>
<evidence type="ECO:0000313" key="1">
    <source>
        <dbReference type="EMBL" id="TCS63683.1"/>
    </source>
</evidence>
<protein>
    <submittedName>
        <fullName evidence="1">Uncharacterized protein</fullName>
    </submittedName>
</protein>
<dbReference type="AlphaFoldDB" id="A0A4R3JEM7"/>
<keyword evidence="2" id="KW-1185">Reference proteome</keyword>
<dbReference type="Proteomes" id="UP000295304">
    <property type="component" value="Unassembled WGS sequence"/>
</dbReference>
<name>A0A4R3JEM7_9PROT</name>
<proteinExistence type="predicted"/>
<gene>
    <name evidence="1" type="ORF">EDD55_103308</name>
</gene>
<evidence type="ECO:0000313" key="2">
    <source>
        <dbReference type="Proteomes" id="UP000295304"/>
    </source>
</evidence>
<comment type="caution">
    <text evidence="1">The sequence shown here is derived from an EMBL/GenBank/DDBJ whole genome shotgun (WGS) entry which is preliminary data.</text>
</comment>
<sequence>MSILGFFLDNRWIFQESLIGAGSCVYVIRNEALGIFLRRFAHFWAALTKGKNANFLS</sequence>
<dbReference type="EMBL" id="SLZW01000003">
    <property type="protein sequence ID" value="TCS63683.1"/>
    <property type="molecule type" value="Genomic_DNA"/>
</dbReference>
<reference evidence="1 2" key="1">
    <citation type="submission" date="2019-03" db="EMBL/GenBank/DDBJ databases">
        <title>Genomic Encyclopedia of Type Strains, Phase IV (KMG-IV): sequencing the most valuable type-strain genomes for metagenomic binning, comparative biology and taxonomic classification.</title>
        <authorList>
            <person name="Goeker M."/>
        </authorList>
    </citation>
    <scope>NUCLEOTIDE SEQUENCE [LARGE SCALE GENOMIC DNA]</scope>
    <source>
        <strain evidence="1 2">DSM 101688</strain>
    </source>
</reference>
<organism evidence="1 2">
    <name type="scientific">Varunaivibrio sulfuroxidans</name>
    <dbReference type="NCBI Taxonomy" id="1773489"/>
    <lineage>
        <taxon>Bacteria</taxon>
        <taxon>Pseudomonadati</taxon>
        <taxon>Pseudomonadota</taxon>
        <taxon>Alphaproteobacteria</taxon>
        <taxon>Rhodospirillales</taxon>
        <taxon>Magnetovibrionaceae</taxon>
        <taxon>Varunaivibrio</taxon>
    </lineage>
</organism>